<dbReference type="InterPro" id="IPR003439">
    <property type="entry name" value="ABC_transporter-like_ATP-bd"/>
</dbReference>
<evidence type="ECO:0000256" key="4">
    <source>
        <dbReference type="ARBA" id="ARBA00022840"/>
    </source>
</evidence>
<dbReference type="Proteomes" id="UP000199495">
    <property type="component" value="Unassembled WGS sequence"/>
</dbReference>
<dbReference type="PANTHER" id="PTHR46743:SF2">
    <property type="entry name" value="TEICHOIC ACIDS EXPORT ATP-BINDING PROTEIN TAGH"/>
    <property type="match status" value="1"/>
</dbReference>
<evidence type="ECO:0000259" key="5">
    <source>
        <dbReference type="PROSITE" id="PS50893"/>
    </source>
</evidence>
<dbReference type="GO" id="GO:0016020">
    <property type="term" value="C:membrane"/>
    <property type="evidence" value="ECO:0007669"/>
    <property type="project" value="InterPro"/>
</dbReference>
<dbReference type="Gene3D" id="2.70.50.60">
    <property type="entry name" value="abc- transporter (atp binding component) like domain"/>
    <property type="match status" value="1"/>
</dbReference>
<dbReference type="Pfam" id="PF00005">
    <property type="entry name" value="ABC_tran"/>
    <property type="match status" value="1"/>
</dbReference>
<protein>
    <submittedName>
        <fullName evidence="6">Lipopolysaccharide transport system ATP-binding protein</fullName>
    </submittedName>
</protein>
<comment type="similarity">
    <text evidence="1">Belongs to the ABC transporter superfamily.</text>
</comment>
<dbReference type="CDD" id="cd03220">
    <property type="entry name" value="ABC_KpsT_Wzt"/>
    <property type="match status" value="1"/>
</dbReference>
<name>A0A1G7XW42_9HYPH</name>
<dbReference type="InterPro" id="IPR027417">
    <property type="entry name" value="P-loop_NTPase"/>
</dbReference>
<evidence type="ECO:0000256" key="3">
    <source>
        <dbReference type="ARBA" id="ARBA00022741"/>
    </source>
</evidence>
<dbReference type="Gene3D" id="3.40.50.300">
    <property type="entry name" value="P-loop containing nucleotide triphosphate hydrolases"/>
    <property type="match status" value="1"/>
</dbReference>
<dbReference type="InterPro" id="IPR029439">
    <property type="entry name" value="Wzt_C"/>
</dbReference>
<dbReference type="GO" id="GO:0016887">
    <property type="term" value="F:ATP hydrolysis activity"/>
    <property type="evidence" value="ECO:0007669"/>
    <property type="project" value="InterPro"/>
</dbReference>
<dbReference type="GO" id="GO:0140359">
    <property type="term" value="F:ABC-type transporter activity"/>
    <property type="evidence" value="ECO:0007669"/>
    <property type="project" value="InterPro"/>
</dbReference>
<dbReference type="InterPro" id="IPR003593">
    <property type="entry name" value="AAA+_ATPase"/>
</dbReference>
<evidence type="ECO:0000313" key="7">
    <source>
        <dbReference type="Proteomes" id="UP000199495"/>
    </source>
</evidence>
<evidence type="ECO:0000313" key="6">
    <source>
        <dbReference type="EMBL" id="SDG88371.1"/>
    </source>
</evidence>
<keyword evidence="7" id="KW-1185">Reference proteome</keyword>
<dbReference type="RefSeq" id="WP_176762697.1">
    <property type="nucleotide sequence ID" value="NZ_FNCS01000011.1"/>
</dbReference>
<dbReference type="InterPro" id="IPR050683">
    <property type="entry name" value="Bact_Polysacc_Export_ATP-bd"/>
</dbReference>
<dbReference type="InterPro" id="IPR015860">
    <property type="entry name" value="ABC_transpr_TagH-like"/>
</dbReference>
<keyword evidence="4 6" id="KW-0067">ATP-binding</keyword>
<dbReference type="GO" id="GO:0005524">
    <property type="term" value="F:ATP binding"/>
    <property type="evidence" value="ECO:0007669"/>
    <property type="project" value="UniProtKB-KW"/>
</dbReference>
<keyword evidence="3" id="KW-0547">Nucleotide-binding</keyword>
<dbReference type="PROSITE" id="PS50893">
    <property type="entry name" value="ABC_TRANSPORTER_2"/>
    <property type="match status" value="1"/>
</dbReference>
<dbReference type="STRING" id="440168.SAMN04487974_11136"/>
<accession>A0A1G7XW42</accession>
<feature type="domain" description="ABC transporter" evidence="5">
    <location>
        <begin position="24"/>
        <end position="246"/>
    </location>
</feature>
<dbReference type="AlphaFoldDB" id="A0A1G7XW42"/>
<reference evidence="6 7" key="1">
    <citation type="submission" date="2016-10" db="EMBL/GenBank/DDBJ databases">
        <authorList>
            <person name="de Groot N.N."/>
        </authorList>
    </citation>
    <scope>NUCLEOTIDE SEQUENCE [LARGE SCALE GENOMIC DNA]</scope>
    <source>
        <strain evidence="6 7">CGMCC 1.10267</strain>
    </source>
</reference>
<dbReference type="CDD" id="cd10147">
    <property type="entry name" value="Wzt_C-like"/>
    <property type="match status" value="1"/>
</dbReference>
<dbReference type="SMART" id="SM00382">
    <property type="entry name" value="AAA"/>
    <property type="match status" value="1"/>
</dbReference>
<organism evidence="6 7">
    <name type="scientific">Pelagibacterium luteolum</name>
    <dbReference type="NCBI Taxonomy" id="440168"/>
    <lineage>
        <taxon>Bacteria</taxon>
        <taxon>Pseudomonadati</taxon>
        <taxon>Pseudomonadota</taxon>
        <taxon>Alphaproteobacteria</taxon>
        <taxon>Hyphomicrobiales</taxon>
        <taxon>Devosiaceae</taxon>
        <taxon>Pelagibacterium</taxon>
    </lineage>
</organism>
<proteinExistence type="inferred from homology"/>
<dbReference type="EMBL" id="FNCS01000011">
    <property type="protein sequence ID" value="SDG88371.1"/>
    <property type="molecule type" value="Genomic_DNA"/>
</dbReference>
<dbReference type="PANTHER" id="PTHR46743">
    <property type="entry name" value="TEICHOIC ACIDS EXPORT ATP-BINDING PROTEIN TAGH"/>
    <property type="match status" value="1"/>
</dbReference>
<dbReference type="Pfam" id="PF14524">
    <property type="entry name" value="Wzt_C"/>
    <property type="match status" value="1"/>
</dbReference>
<evidence type="ECO:0000256" key="2">
    <source>
        <dbReference type="ARBA" id="ARBA00022448"/>
    </source>
</evidence>
<evidence type="ECO:0000256" key="1">
    <source>
        <dbReference type="ARBA" id="ARBA00005417"/>
    </source>
</evidence>
<keyword evidence="2" id="KW-0813">Transport</keyword>
<sequence length="437" mass="47636">MSSEAVIEAGGLGKAYQIYKSPQDRLKQMLFRNRRFFTEYWAVQNVDLRIGRGETVGIVGRNGSGKSTLLQMIAGTLHPNSGTLRVEGRVAPLLELGAGFNPEFTGRENVRLSAAILGLSNGQIEEREPAILEFAGIGDFVDQPVKTYSSGMYARLAFAVAAHVDADILIVDEILAVGDAAFTQKCMRFIHRFKEHGTILFVSHDTGSVNALCDRAIWMEGGQVRAEGKAKDISLAYQAALHGEADGKSFSLTGRRRETPRQRQDVRHEAISNSTKRNEIEVFEFDPDAPSYGAGGGRIVKVSVESPSGATSVLEGGHEVALRITAETSSPLYGPIIGFFVRDRLGQNLFGDNTFISYAHTPLDAQPGEQFEAVFRFQLPYLPEGDYSVAVALAAGSQSDHVQHHWIDDALTFRAVGGAHEKGLLGIPMHAIELTKY</sequence>
<gene>
    <name evidence="6" type="ORF">SAMN04487974_11136</name>
</gene>
<dbReference type="SUPFAM" id="SSF52540">
    <property type="entry name" value="P-loop containing nucleoside triphosphate hydrolases"/>
    <property type="match status" value="1"/>
</dbReference>